<evidence type="ECO:0000256" key="1">
    <source>
        <dbReference type="SAM" id="SignalP"/>
    </source>
</evidence>
<dbReference type="Gene3D" id="3.90.280.10">
    <property type="entry name" value="PEBP-like"/>
    <property type="match status" value="1"/>
</dbReference>
<dbReference type="SUPFAM" id="SSF49777">
    <property type="entry name" value="PEBP-like"/>
    <property type="match status" value="1"/>
</dbReference>
<dbReference type="PANTHER" id="PTHR11362">
    <property type="entry name" value="PHOSPHATIDYLETHANOLAMINE-BINDING PROTEIN"/>
    <property type="match status" value="1"/>
</dbReference>
<dbReference type="GO" id="GO:0005543">
    <property type="term" value="F:phospholipid binding"/>
    <property type="evidence" value="ECO:0007669"/>
    <property type="project" value="TreeGrafter"/>
</dbReference>
<keyword evidence="1" id="KW-0732">Signal</keyword>
<dbReference type="Proteomes" id="UP000800038">
    <property type="component" value="Unassembled WGS sequence"/>
</dbReference>
<organism evidence="2 3">
    <name type="scientific">Clathrospora elynae</name>
    <dbReference type="NCBI Taxonomy" id="706981"/>
    <lineage>
        <taxon>Eukaryota</taxon>
        <taxon>Fungi</taxon>
        <taxon>Dikarya</taxon>
        <taxon>Ascomycota</taxon>
        <taxon>Pezizomycotina</taxon>
        <taxon>Dothideomycetes</taxon>
        <taxon>Pleosporomycetidae</taxon>
        <taxon>Pleosporales</taxon>
        <taxon>Diademaceae</taxon>
        <taxon>Clathrospora</taxon>
    </lineage>
</organism>
<sequence length="195" mass="20510">MRLCAVSSFSSLLLLATPPPVSTQTTPPGFTPAANTTLDVYYGAQYISPGLVVRKSVTQKAPIIGLTNSTLTGKYILAIIDIDGSQNSRPTTVLHALLQDFTPASTTQNGTSVLTTKATTPSSYFGPAPPAGAPPTHRYVFVLHAQPANFAVPTAHKQAVSSRFGIEWARFVEDAGLGVPVAGNWLQVKSGDSSR</sequence>
<dbReference type="PANTHER" id="PTHR11362:SF141">
    <property type="entry name" value="PHOSPHATIDYLETHANOLAMINE-BINDING PROTEIN"/>
    <property type="match status" value="1"/>
</dbReference>
<feature type="signal peptide" evidence="1">
    <location>
        <begin position="1"/>
        <end position="23"/>
    </location>
</feature>
<evidence type="ECO:0000313" key="3">
    <source>
        <dbReference type="Proteomes" id="UP000800038"/>
    </source>
</evidence>
<dbReference type="AlphaFoldDB" id="A0A6A5SXU2"/>
<accession>A0A6A5SXU2</accession>
<protein>
    <submittedName>
        <fullName evidence="2">PEBP-like protein</fullName>
    </submittedName>
</protein>
<name>A0A6A5SXU2_9PLEO</name>
<dbReference type="EMBL" id="ML976009">
    <property type="protein sequence ID" value="KAF1945495.1"/>
    <property type="molecule type" value="Genomic_DNA"/>
</dbReference>
<evidence type="ECO:0000313" key="2">
    <source>
        <dbReference type="EMBL" id="KAF1945495.1"/>
    </source>
</evidence>
<dbReference type="InterPro" id="IPR008914">
    <property type="entry name" value="PEBP"/>
</dbReference>
<keyword evidence="3" id="KW-1185">Reference proteome</keyword>
<dbReference type="CDD" id="cd00866">
    <property type="entry name" value="PEBP_euk"/>
    <property type="match status" value="1"/>
</dbReference>
<dbReference type="OrthoDB" id="2506647at2759"/>
<dbReference type="InterPro" id="IPR036610">
    <property type="entry name" value="PEBP-like_sf"/>
</dbReference>
<feature type="chain" id="PRO_5025532079" evidence="1">
    <location>
        <begin position="24"/>
        <end position="195"/>
    </location>
</feature>
<proteinExistence type="predicted"/>
<gene>
    <name evidence="2" type="ORF">EJ02DRAFT_338488</name>
</gene>
<dbReference type="InterPro" id="IPR035810">
    <property type="entry name" value="PEBP_euk"/>
</dbReference>
<dbReference type="GO" id="GO:0030414">
    <property type="term" value="F:peptidase inhibitor activity"/>
    <property type="evidence" value="ECO:0007669"/>
    <property type="project" value="TreeGrafter"/>
</dbReference>
<dbReference type="GO" id="GO:0030162">
    <property type="term" value="P:regulation of proteolysis"/>
    <property type="evidence" value="ECO:0007669"/>
    <property type="project" value="TreeGrafter"/>
</dbReference>
<dbReference type="Pfam" id="PF01161">
    <property type="entry name" value="PBP"/>
    <property type="match status" value="1"/>
</dbReference>
<reference evidence="2" key="1">
    <citation type="journal article" date="2020" name="Stud. Mycol.">
        <title>101 Dothideomycetes genomes: a test case for predicting lifestyles and emergence of pathogens.</title>
        <authorList>
            <person name="Haridas S."/>
            <person name="Albert R."/>
            <person name="Binder M."/>
            <person name="Bloem J."/>
            <person name="Labutti K."/>
            <person name="Salamov A."/>
            <person name="Andreopoulos B."/>
            <person name="Baker S."/>
            <person name="Barry K."/>
            <person name="Bills G."/>
            <person name="Bluhm B."/>
            <person name="Cannon C."/>
            <person name="Castanera R."/>
            <person name="Culley D."/>
            <person name="Daum C."/>
            <person name="Ezra D."/>
            <person name="Gonzalez J."/>
            <person name="Henrissat B."/>
            <person name="Kuo A."/>
            <person name="Liang C."/>
            <person name="Lipzen A."/>
            <person name="Lutzoni F."/>
            <person name="Magnuson J."/>
            <person name="Mondo S."/>
            <person name="Nolan M."/>
            <person name="Ohm R."/>
            <person name="Pangilinan J."/>
            <person name="Park H.-J."/>
            <person name="Ramirez L."/>
            <person name="Alfaro M."/>
            <person name="Sun H."/>
            <person name="Tritt A."/>
            <person name="Yoshinaga Y."/>
            <person name="Zwiers L.-H."/>
            <person name="Turgeon B."/>
            <person name="Goodwin S."/>
            <person name="Spatafora J."/>
            <person name="Crous P."/>
            <person name="Grigoriev I."/>
        </authorList>
    </citation>
    <scope>NUCLEOTIDE SEQUENCE</scope>
    <source>
        <strain evidence="2">CBS 161.51</strain>
    </source>
</reference>
<dbReference type="GO" id="GO:0046578">
    <property type="term" value="P:regulation of Ras protein signal transduction"/>
    <property type="evidence" value="ECO:0007669"/>
    <property type="project" value="TreeGrafter"/>
</dbReference>